<evidence type="ECO:0000313" key="3">
    <source>
        <dbReference type="Proteomes" id="UP000575985"/>
    </source>
</evidence>
<comment type="caution">
    <text evidence="2">The sequence shown here is derived from an EMBL/GenBank/DDBJ whole genome shotgun (WGS) entry which is preliminary data.</text>
</comment>
<feature type="compositionally biased region" description="Polar residues" evidence="1">
    <location>
        <begin position="1"/>
        <end position="12"/>
    </location>
</feature>
<reference evidence="2 3" key="1">
    <citation type="submission" date="2020-07" db="EMBL/GenBank/DDBJ databases">
        <title>Sequencing the genomes of 1000 actinobacteria strains.</title>
        <authorList>
            <person name="Klenk H.-P."/>
        </authorList>
    </citation>
    <scope>NUCLEOTIDE SEQUENCE [LARGE SCALE GENOMIC DNA]</scope>
    <source>
        <strain evidence="2 3">DSM 45927</strain>
    </source>
</reference>
<proteinExistence type="predicted"/>
<dbReference type="AlphaFoldDB" id="A0A853BQS2"/>
<evidence type="ECO:0000313" key="2">
    <source>
        <dbReference type="EMBL" id="NYI97523.1"/>
    </source>
</evidence>
<keyword evidence="3" id="KW-1185">Reference proteome</keyword>
<organism evidence="2 3">
    <name type="scientific">Streptomonospora nanhaiensis</name>
    <dbReference type="NCBI Taxonomy" id="1323731"/>
    <lineage>
        <taxon>Bacteria</taxon>
        <taxon>Bacillati</taxon>
        <taxon>Actinomycetota</taxon>
        <taxon>Actinomycetes</taxon>
        <taxon>Streptosporangiales</taxon>
        <taxon>Nocardiopsidaceae</taxon>
        <taxon>Streptomonospora</taxon>
    </lineage>
</organism>
<accession>A0A853BQS2</accession>
<name>A0A853BQS2_9ACTN</name>
<dbReference type="Proteomes" id="UP000575985">
    <property type="component" value="Unassembled WGS sequence"/>
</dbReference>
<sequence>MADSTGNESTPDSAAGPSRTGGPSADGAPRWDPEGRTLPNLPTVYSGVPEERFEGRTHAVFPQGLTIGQGVSSEYPNGVIVERGARLPKALGDKLTALKDLERRQQGQGAKKPVVLGDGVSIGPGRLARARRAQQQDSSQRGVTDPRRGWAPGRDPRRPEGPKLG</sequence>
<protein>
    <submittedName>
        <fullName evidence="2">Uncharacterized protein</fullName>
    </submittedName>
</protein>
<feature type="compositionally biased region" description="Basic and acidic residues" evidence="1">
    <location>
        <begin position="144"/>
        <end position="165"/>
    </location>
</feature>
<gene>
    <name evidence="2" type="ORF">HNR12_003800</name>
</gene>
<evidence type="ECO:0000256" key="1">
    <source>
        <dbReference type="SAM" id="MobiDB-lite"/>
    </source>
</evidence>
<dbReference type="EMBL" id="JACCFO010000001">
    <property type="protein sequence ID" value="NYI97523.1"/>
    <property type="molecule type" value="Genomic_DNA"/>
</dbReference>
<dbReference type="RefSeq" id="WP_179768857.1">
    <property type="nucleotide sequence ID" value="NZ_JACCFO010000001.1"/>
</dbReference>
<feature type="region of interest" description="Disordered" evidence="1">
    <location>
        <begin position="102"/>
        <end position="165"/>
    </location>
</feature>
<feature type="region of interest" description="Disordered" evidence="1">
    <location>
        <begin position="1"/>
        <end position="46"/>
    </location>
</feature>